<dbReference type="EMBL" id="JAPZBU010000008">
    <property type="protein sequence ID" value="KAJ5391328.1"/>
    <property type="molecule type" value="Genomic_DNA"/>
</dbReference>
<comment type="caution">
    <text evidence="12">The sequence shown here is derived from an EMBL/GenBank/DDBJ whole genome shotgun (WGS) entry which is preliminary data.</text>
</comment>
<keyword evidence="5 8" id="KW-1015">Disulfide bond</keyword>
<feature type="region of interest" description="Disordered" evidence="10">
    <location>
        <begin position="444"/>
        <end position="475"/>
    </location>
</feature>
<dbReference type="GO" id="GO:0016020">
    <property type="term" value="C:membrane"/>
    <property type="evidence" value="ECO:0007669"/>
    <property type="project" value="InterPro"/>
</dbReference>
<dbReference type="PANTHER" id="PTHR11742:SF103">
    <property type="entry name" value="ENDOPLASMIC RETICULUM MANNOSIDASE MNL2-RELATED"/>
    <property type="match status" value="1"/>
</dbReference>
<dbReference type="OrthoDB" id="10052040at2759"/>
<feature type="compositionally biased region" description="Polar residues" evidence="10">
    <location>
        <begin position="98"/>
        <end position="119"/>
    </location>
</feature>
<evidence type="ECO:0000256" key="8">
    <source>
        <dbReference type="PIRSR" id="PIRSR601382-3"/>
    </source>
</evidence>
<feature type="compositionally biased region" description="Polar residues" evidence="10">
    <location>
        <begin position="453"/>
        <end position="470"/>
    </location>
</feature>
<dbReference type="AlphaFoldDB" id="A0A9X0B7W7"/>
<feature type="active site" description="Proton donor" evidence="6">
    <location>
        <position position="675"/>
    </location>
</feature>
<dbReference type="InterPro" id="IPR001382">
    <property type="entry name" value="Glyco_hydro_47"/>
</dbReference>
<evidence type="ECO:0000256" key="11">
    <source>
        <dbReference type="SAM" id="SignalP"/>
    </source>
</evidence>
<dbReference type="GO" id="GO:0005783">
    <property type="term" value="C:endoplasmic reticulum"/>
    <property type="evidence" value="ECO:0007669"/>
    <property type="project" value="TreeGrafter"/>
</dbReference>
<dbReference type="GO" id="GO:0036503">
    <property type="term" value="P:ERAD pathway"/>
    <property type="evidence" value="ECO:0007669"/>
    <property type="project" value="UniProtKB-ARBA"/>
</dbReference>
<feature type="compositionally biased region" description="Low complexity" evidence="10">
    <location>
        <begin position="497"/>
        <end position="520"/>
    </location>
</feature>
<evidence type="ECO:0000256" key="3">
    <source>
        <dbReference type="ARBA" id="ARBA00007658"/>
    </source>
</evidence>
<keyword evidence="13" id="KW-1185">Reference proteome</keyword>
<proteinExistence type="inferred from homology"/>
<feature type="compositionally biased region" description="Basic and acidic residues" evidence="10">
    <location>
        <begin position="127"/>
        <end position="137"/>
    </location>
</feature>
<evidence type="ECO:0000256" key="2">
    <source>
        <dbReference type="ARBA" id="ARBA00004922"/>
    </source>
</evidence>
<reference evidence="12" key="2">
    <citation type="journal article" date="2023" name="IMA Fungus">
        <title>Comparative genomic study of the Penicillium genus elucidates a diverse pangenome and 15 lateral gene transfer events.</title>
        <authorList>
            <person name="Petersen C."/>
            <person name="Sorensen T."/>
            <person name="Nielsen M.R."/>
            <person name="Sondergaard T.E."/>
            <person name="Sorensen J.L."/>
            <person name="Fitzpatrick D.A."/>
            <person name="Frisvad J.C."/>
            <person name="Nielsen K.L."/>
        </authorList>
    </citation>
    <scope>NUCLEOTIDE SEQUENCE</scope>
    <source>
        <strain evidence="12">IBT 29677</strain>
    </source>
</reference>
<feature type="active site" evidence="6">
    <location>
        <position position="554"/>
    </location>
</feature>
<feature type="region of interest" description="Disordered" evidence="10">
    <location>
        <begin position="492"/>
        <end position="534"/>
    </location>
</feature>
<feature type="binding site" evidence="7">
    <location>
        <position position="927"/>
    </location>
    <ligand>
        <name>Ca(2+)</name>
        <dbReference type="ChEBI" id="CHEBI:29108"/>
    </ligand>
</feature>
<accession>A0A9X0B7W7</accession>
<evidence type="ECO:0000256" key="1">
    <source>
        <dbReference type="ARBA" id="ARBA00001913"/>
    </source>
</evidence>
<keyword evidence="7" id="KW-0479">Metal-binding</keyword>
<feature type="region of interest" description="Disordered" evidence="10">
    <location>
        <begin position="39"/>
        <end position="168"/>
    </location>
</feature>
<gene>
    <name evidence="12" type="ORF">N7509_006818</name>
</gene>
<dbReference type="GO" id="GO:0005975">
    <property type="term" value="P:carbohydrate metabolic process"/>
    <property type="evidence" value="ECO:0007669"/>
    <property type="project" value="InterPro"/>
</dbReference>
<dbReference type="GeneID" id="81370435"/>
<comment type="cofactor">
    <cofactor evidence="1 7">
        <name>Ca(2+)</name>
        <dbReference type="ChEBI" id="CHEBI:29108"/>
    </cofactor>
</comment>
<feature type="region of interest" description="Disordered" evidence="10">
    <location>
        <begin position="715"/>
        <end position="742"/>
    </location>
</feature>
<dbReference type="Proteomes" id="UP001147747">
    <property type="component" value="Unassembled WGS sequence"/>
</dbReference>
<dbReference type="InterPro" id="IPR036026">
    <property type="entry name" value="Seven-hairpin_glycosidases"/>
</dbReference>
<dbReference type="InterPro" id="IPR012341">
    <property type="entry name" value="6hp_glycosidase-like_sf"/>
</dbReference>
<evidence type="ECO:0000256" key="5">
    <source>
        <dbReference type="ARBA" id="ARBA00023157"/>
    </source>
</evidence>
<feature type="compositionally biased region" description="Polar residues" evidence="10">
    <location>
        <begin position="138"/>
        <end position="149"/>
    </location>
</feature>
<dbReference type="SUPFAM" id="SSF48225">
    <property type="entry name" value="Seven-hairpin glycosidases"/>
    <property type="match status" value="1"/>
</dbReference>
<evidence type="ECO:0000256" key="10">
    <source>
        <dbReference type="SAM" id="MobiDB-lite"/>
    </source>
</evidence>
<dbReference type="EC" id="3.2.1.-" evidence="9"/>
<dbReference type="RefSeq" id="XP_056487006.1">
    <property type="nucleotide sequence ID" value="XM_056631455.1"/>
</dbReference>
<comment type="pathway">
    <text evidence="2">Protein modification; protein glycosylation.</text>
</comment>
<protein>
    <recommendedName>
        <fullName evidence="9">alpha-1,2-Mannosidase</fullName>
        <ecNumber evidence="9">3.2.1.-</ecNumber>
    </recommendedName>
</protein>
<keyword evidence="9" id="KW-0326">Glycosidase</keyword>
<feature type="active site" description="Proton donor" evidence="6">
    <location>
        <position position="316"/>
    </location>
</feature>
<keyword evidence="11" id="KW-0732">Signal</keyword>
<dbReference type="GO" id="GO:0005509">
    <property type="term" value="F:calcium ion binding"/>
    <property type="evidence" value="ECO:0007669"/>
    <property type="project" value="InterPro"/>
</dbReference>
<evidence type="ECO:0000256" key="9">
    <source>
        <dbReference type="RuleBase" id="RU361193"/>
    </source>
</evidence>
<name>A0A9X0B7W7_9EURO</name>
<evidence type="ECO:0000256" key="7">
    <source>
        <dbReference type="PIRSR" id="PIRSR601382-2"/>
    </source>
</evidence>
<keyword evidence="7" id="KW-0106">Calcium</keyword>
<organism evidence="12 13">
    <name type="scientific">Penicillium cosmopolitanum</name>
    <dbReference type="NCBI Taxonomy" id="1131564"/>
    <lineage>
        <taxon>Eukaryota</taxon>
        <taxon>Fungi</taxon>
        <taxon>Dikarya</taxon>
        <taxon>Ascomycota</taxon>
        <taxon>Pezizomycotina</taxon>
        <taxon>Eurotiomycetes</taxon>
        <taxon>Eurotiomycetidae</taxon>
        <taxon>Eurotiales</taxon>
        <taxon>Aspergillaceae</taxon>
        <taxon>Penicillium</taxon>
    </lineage>
</organism>
<reference evidence="12" key="1">
    <citation type="submission" date="2022-12" db="EMBL/GenBank/DDBJ databases">
        <authorList>
            <person name="Petersen C."/>
        </authorList>
    </citation>
    <scope>NUCLEOTIDE SEQUENCE</scope>
    <source>
        <strain evidence="12">IBT 29677</strain>
    </source>
</reference>
<sequence length="937" mass="103020">MLRARRYRAHLVFAAIFLLALLHFTRSRHWSDSVILESPGDKPSAPAHPNAKLDESTPPSKPPANNNAYKYTPFVPHDSSPGSTSSTEELQKPKEPATPNTHVNGESSIKNNEPLSVPSNKYGAGDSKPDTNNDKRPSSSYYTEGSQKAQIPPPKLESLSDEAAEDDARYKSTLPAVTAEDTTPHWKKFPEKYPVSPANLIKLPKGPAQSIPKLQAKFKDESTVDKQERLQQLSAVKAEFVHAWQGYKTYAMGEDELMPLTAQAKNPFMGWGATLVDSLDSLWIMDLKDEFSAAVDEIKKIDFTTSAYRNDIPVFETVIRYLGGLLGAYDISGQRYSGLLEKAEELAEILIDIFDTPNRMPELYYSWGANEKHRGHAASMTSGLAEIGSLSMEFTRLAQLTKQDKYYDAIARITNELESLQDSTSIPGLWPMRVNARGCATAAGANVGVGSPTKGSPSHSKRSMNTTSNLEYPGSMELKREADLDLEAAEPATYNHGSSSSSSGTSYDDSSSAWESSSADTLTSETQEEDKCELGLQMPAFARDNKYTMGGMADSTYEYLPKQFLLLGGKNDQYKKMYTKAMDAIRKHLIFRPMTKGARDIRFAAATGPLALLNKEGPLPKDLVYEGAHLTCFIGGMVAVGAKIFDLRSDMELAYKLTDGCVWAYESTTTGLMPETSKMKPCGGETPCDWDEAHYASPSLSDHVDYRDSEAAAQFRSGESTYGERVKLNSQSRPSKPAAAAAAEEIAVPLPMPGSLNPHDDGLSWKRDLSNLGAAATSDAHPVAKPTPTHRASDADSVLNRDTTGAPGTAKANTPSRTSIYDRLPPGMASIGSPGYYLRPEAIESVFIMYRLTGDKYWRQKGWKMFQSVVKHTHTEHGNAAINDITSEKPLHKNSMESFWLAETLKYFYLLFADPTVLDLDKYVLNTEAHPFLRPIS</sequence>
<evidence type="ECO:0000256" key="4">
    <source>
        <dbReference type="ARBA" id="ARBA00022801"/>
    </source>
</evidence>
<dbReference type="Gene3D" id="1.50.10.10">
    <property type="match status" value="3"/>
</dbReference>
<dbReference type="PANTHER" id="PTHR11742">
    <property type="entry name" value="MANNOSYL-OLIGOSACCHARIDE ALPHA-1,2-MANNOSIDASE-RELATED"/>
    <property type="match status" value="1"/>
</dbReference>
<evidence type="ECO:0000313" key="13">
    <source>
        <dbReference type="Proteomes" id="UP001147747"/>
    </source>
</evidence>
<feature type="active site" evidence="6">
    <location>
        <position position="841"/>
    </location>
</feature>
<feature type="disulfide bond" evidence="8">
    <location>
        <begin position="632"/>
        <end position="661"/>
    </location>
</feature>
<feature type="chain" id="PRO_5040784564" description="alpha-1,2-Mannosidase" evidence="11">
    <location>
        <begin position="28"/>
        <end position="937"/>
    </location>
</feature>
<dbReference type="Pfam" id="PF01532">
    <property type="entry name" value="Glyco_hydro_47"/>
    <property type="match status" value="1"/>
</dbReference>
<keyword evidence="4 9" id="KW-0378">Hydrolase</keyword>
<dbReference type="GO" id="GO:0004571">
    <property type="term" value="F:mannosyl-oligosaccharide 1,2-alpha-mannosidase activity"/>
    <property type="evidence" value="ECO:0007669"/>
    <property type="project" value="InterPro"/>
</dbReference>
<dbReference type="PRINTS" id="PR00747">
    <property type="entry name" value="GLYHDRLASE47"/>
</dbReference>
<comment type="similarity">
    <text evidence="3 9">Belongs to the glycosyl hydrolase 47 family.</text>
</comment>
<evidence type="ECO:0000313" key="12">
    <source>
        <dbReference type="EMBL" id="KAJ5391328.1"/>
    </source>
</evidence>
<feature type="region of interest" description="Disordered" evidence="10">
    <location>
        <begin position="776"/>
        <end position="825"/>
    </location>
</feature>
<feature type="signal peptide" evidence="11">
    <location>
        <begin position="1"/>
        <end position="27"/>
    </location>
</feature>
<dbReference type="InterPro" id="IPR050749">
    <property type="entry name" value="Glycosyl_Hydrolase_47"/>
</dbReference>
<evidence type="ECO:0000256" key="6">
    <source>
        <dbReference type="PIRSR" id="PIRSR601382-1"/>
    </source>
</evidence>